<dbReference type="eggNOG" id="ENOG5033RVI">
    <property type="taxonomic scope" value="Bacteria"/>
</dbReference>
<dbReference type="OrthoDB" id="2606326at2"/>
<gene>
    <name evidence="1" type="ORF">Cpap_3851</name>
</gene>
<dbReference type="EMBL" id="ACXX02000001">
    <property type="protein sequence ID" value="EGD49418.1"/>
    <property type="molecule type" value="Genomic_DNA"/>
</dbReference>
<dbReference type="AlphaFoldDB" id="F1T7H0"/>
<dbReference type="InterPro" id="IPR011256">
    <property type="entry name" value="Reg_factor_effector_dom_sf"/>
</dbReference>
<dbReference type="RefSeq" id="WP_004616086.1">
    <property type="nucleotide sequence ID" value="NZ_ACXX02000001.1"/>
</dbReference>
<dbReference type="STRING" id="588581.Cpap_3851"/>
<sequence>MVESGKEFIMENVLSLRKKMTQRQLDDEMEKIGEFLQSNGATQAGPIVTVTFSIDTQNEEPVLDMEILVPMDKELELSGDYVFKPLFKVTNAVYARHKGNPTDLQKTYNEMLLFIQENALQQITVGYNVLINEPMPGLTLDDMIIDVYIGINPNIL</sequence>
<proteinExistence type="predicted"/>
<dbReference type="Gene3D" id="3.20.80.10">
    <property type="entry name" value="Regulatory factor, effector binding domain"/>
    <property type="match status" value="1"/>
</dbReference>
<reference evidence="1" key="1">
    <citation type="submission" date="2009-07" db="EMBL/GenBank/DDBJ databases">
        <authorList>
            <consortium name="US DOE Joint Genome Institute (JGI-PGF)"/>
            <person name="Lucas S."/>
            <person name="Copeland A."/>
            <person name="Lapidus A."/>
            <person name="Glavina del Rio T."/>
            <person name="Tice H."/>
            <person name="Bruce D."/>
            <person name="Goodwin L."/>
            <person name="Pitluck S."/>
            <person name="Larimer F."/>
            <person name="Land M.L."/>
            <person name="Mouttaki H."/>
            <person name="He Z."/>
            <person name="Zhou J."/>
            <person name="Hemme C.L."/>
        </authorList>
    </citation>
    <scope>NUCLEOTIDE SEQUENCE</scope>
    <source>
        <strain evidence="1">DSM 2782</strain>
    </source>
</reference>
<keyword evidence="2" id="KW-1185">Reference proteome</keyword>
<evidence type="ECO:0000313" key="1">
    <source>
        <dbReference type="EMBL" id="EGD49418.1"/>
    </source>
</evidence>
<dbReference type="SUPFAM" id="SSF55136">
    <property type="entry name" value="Probable bacterial effector-binding domain"/>
    <property type="match status" value="1"/>
</dbReference>
<evidence type="ECO:0000313" key="2">
    <source>
        <dbReference type="Proteomes" id="UP000003860"/>
    </source>
</evidence>
<dbReference type="Proteomes" id="UP000003860">
    <property type="component" value="Unassembled WGS sequence"/>
</dbReference>
<protein>
    <submittedName>
        <fullName evidence="1">Transcription activator effector binding</fullName>
    </submittedName>
</protein>
<name>F1T7H0_9FIRM</name>
<reference evidence="1" key="2">
    <citation type="submission" date="2011-01" db="EMBL/GenBank/DDBJ databases">
        <title>The Non-contiguous Finished genome of Clostridium papyrosolvens.</title>
        <authorList>
            <person name="Lucas S."/>
            <person name="Copeland A."/>
            <person name="Lapidus A."/>
            <person name="Cheng J.-F."/>
            <person name="Goodwin L."/>
            <person name="Pitluck S."/>
            <person name="Misra M."/>
            <person name="Chertkov O."/>
            <person name="Detter J.C."/>
            <person name="Han C."/>
            <person name="Tapia R."/>
            <person name="Land M."/>
            <person name="Hauser L."/>
            <person name="Kyrpides N."/>
            <person name="Ivanova N."/>
            <person name="Pagani I."/>
            <person name="Mouttaki H."/>
            <person name="He Z."/>
            <person name="Zhou J."/>
            <person name="Hemme C.L."/>
            <person name="Woyke T."/>
        </authorList>
    </citation>
    <scope>NUCLEOTIDE SEQUENCE [LARGE SCALE GENOMIC DNA]</scope>
    <source>
        <strain evidence="1">DSM 2782</strain>
    </source>
</reference>
<accession>F1T7H0</accession>
<comment type="caution">
    <text evidence="1">The sequence shown here is derived from an EMBL/GenBank/DDBJ whole genome shotgun (WGS) entry which is preliminary data.</text>
</comment>
<organism evidence="1 2">
    <name type="scientific">Ruminiclostridium papyrosolvens DSM 2782</name>
    <dbReference type="NCBI Taxonomy" id="588581"/>
    <lineage>
        <taxon>Bacteria</taxon>
        <taxon>Bacillati</taxon>
        <taxon>Bacillota</taxon>
        <taxon>Clostridia</taxon>
        <taxon>Eubacteriales</taxon>
        <taxon>Oscillospiraceae</taxon>
        <taxon>Ruminiclostridium</taxon>
    </lineage>
</organism>